<dbReference type="InterPro" id="IPR006139">
    <property type="entry name" value="D-isomer_2_OHA_DH_cat_dom"/>
</dbReference>
<dbReference type="Proteomes" id="UP000261325">
    <property type="component" value="Unassembled WGS sequence"/>
</dbReference>
<evidence type="ECO:0000259" key="6">
    <source>
        <dbReference type="Pfam" id="PF02826"/>
    </source>
</evidence>
<dbReference type="Pfam" id="PF02826">
    <property type="entry name" value="2-Hacid_dh_C"/>
    <property type="match status" value="1"/>
</dbReference>
<feature type="domain" description="D-isomer specific 2-hydroxyacid dehydrogenase NAD-binding" evidence="6">
    <location>
        <begin position="111"/>
        <end position="298"/>
    </location>
</feature>
<evidence type="ECO:0000256" key="2">
    <source>
        <dbReference type="ARBA" id="ARBA00023002"/>
    </source>
</evidence>
<dbReference type="SUPFAM" id="SSF51735">
    <property type="entry name" value="NAD(P)-binding Rossmann-fold domains"/>
    <property type="match status" value="1"/>
</dbReference>
<keyword evidence="3" id="KW-0520">NAD</keyword>
<dbReference type="Pfam" id="PF00389">
    <property type="entry name" value="2-Hacid_dh"/>
    <property type="match status" value="1"/>
</dbReference>
<comment type="similarity">
    <text evidence="1 4">Belongs to the D-isomer specific 2-hydroxyacid dehydrogenase family.</text>
</comment>
<evidence type="ECO:0000313" key="10">
    <source>
        <dbReference type="Proteomes" id="UP000469950"/>
    </source>
</evidence>
<gene>
    <name evidence="7" type="ORF">DCF82_06820</name>
    <name evidence="8" type="ORF">F6453_0103</name>
</gene>
<reference evidence="7 9" key="1">
    <citation type="journal article" date="2018" name="Nat. Biotechnol.">
        <title>A standardized bacterial taxonomy based on genome phylogeny substantially revises the tree of life.</title>
        <authorList>
            <person name="Parks D.H."/>
            <person name="Chuvochina M."/>
            <person name="Waite D.W."/>
            <person name="Rinke C."/>
            <person name="Skarshewski A."/>
            <person name="Chaumeil P.A."/>
            <person name="Hugenholtz P."/>
        </authorList>
    </citation>
    <scope>NUCLEOTIDE SEQUENCE [LARGE SCALE GENOMIC DNA]</scope>
    <source>
        <strain evidence="7">UBA9049</strain>
    </source>
</reference>
<dbReference type="InterPro" id="IPR006140">
    <property type="entry name" value="D-isomer_DH_NAD-bd"/>
</dbReference>
<dbReference type="PROSITE" id="PS00670">
    <property type="entry name" value="D_2_HYDROXYACID_DH_2"/>
    <property type="match status" value="1"/>
</dbReference>
<feature type="domain" description="D-isomer specific 2-hydroxyacid dehydrogenase catalytic" evidence="5">
    <location>
        <begin position="3"/>
        <end position="329"/>
    </location>
</feature>
<comment type="caution">
    <text evidence="7">The sequence shown here is derived from an EMBL/GenBank/DDBJ whole genome shotgun (WGS) entry which is preliminary data.</text>
</comment>
<keyword evidence="2 4" id="KW-0560">Oxidoreductase</keyword>
<evidence type="ECO:0000313" key="7">
    <source>
        <dbReference type="EMBL" id="HAC27509.1"/>
    </source>
</evidence>
<name>A0A350RZT7_MARNT</name>
<protein>
    <submittedName>
        <fullName evidence="8">D-lactate dehydrogenase</fullName>
        <ecNumber evidence="8">1.1.1.28</ecNumber>
    </submittedName>
    <submittedName>
        <fullName evidence="7">Hydroxyacid dehydrogenase</fullName>
    </submittedName>
</protein>
<dbReference type="InterPro" id="IPR029752">
    <property type="entry name" value="D-isomer_DH_CS1"/>
</dbReference>
<evidence type="ECO:0000256" key="4">
    <source>
        <dbReference type="RuleBase" id="RU003719"/>
    </source>
</evidence>
<dbReference type="GO" id="GO:0008720">
    <property type="term" value="F:D-lactate dehydrogenase (NAD+) activity"/>
    <property type="evidence" value="ECO:0007669"/>
    <property type="project" value="UniProtKB-EC"/>
</dbReference>
<dbReference type="PANTHER" id="PTHR43026:SF1">
    <property type="entry name" value="2-HYDROXYACID DEHYDROGENASE HOMOLOG 1-RELATED"/>
    <property type="match status" value="1"/>
</dbReference>
<evidence type="ECO:0000313" key="9">
    <source>
        <dbReference type="Proteomes" id="UP000261325"/>
    </source>
</evidence>
<dbReference type="RefSeq" id="WP_153739674.1">
    <property type="nucleotide sequence ID" value="NZ_CAXEXJ010000006.1"/>
</dbReference>
<evidence type="ECO:0000313" key="8">
    <source>
        <dbReference type="EMBL" id="KAE8547211.1"/>
    </source>
</evidence>
<accession>A0A350RZT7</accession>
<dbReference type="EMBL" id="WBMP01000001">
    <property type="protein sequence ID" value="KAE8547211.1"/>
    <property type="molecule type" value="Genomic_DNA"/>
</dbReference>
<dbReference type="EMBL" id="DLYI01000082">
    <property type="protein sequence ID" value="HAC27509.1"/>
    <property type="molecule type" value="Genomic_DNA"/>
</dbReference>
<dbReference type="Gene3D" id="3.40.50.720">
    <property type="entry name" value="NAD(P)-binding Rossmann-like Domain"/>
    <property type="match status" value="2"/>
</dbReference>
<evidence type="ECO:0000259" key="5">
    <source>
        <dbReference type="Pfam" id="PF00389"/>
    </source>
</evidence>
<dbReference type="InterPro" id="IPR036291">
    <property type="entry name" value="NAD(P)-bd_dom_sf"/>
</dbReference>
<dbReference type="SUPFAM" id="SSF52283">
    <property type="entry name" value="Formate/glycerate dehydrogenase catalytic domain-like"/>
    <property type="match status" value="1"/>
</dbReference>
<dbReference type="CDD" id="cd12183">
    <property type="entry name" value="LDH_like_2"/>
    <property type="match status" value="1"/>
</dbReference>
<dbReference type="Proteomes" id="UP000469950">
    <property type="component" value="Unassembled WGS sequence"/>
</dbReference>
<evidence type="ECO:0000256" key="1">
    <source>
        <dbReference type="ARBA" id="ARBA00005854"/>
    </source>
</evidence>
<evidence type="ECO:0000256" key="3">
    <source>
        <dbReference type="ARBA" id="ARBA00023027"/>
    </source>
</evidence>
<dbReference type="InterPro" id="IPR029753">
    <property type="entry name" value="D-isomer_DH_CS"/>
</dbReference>
<dbReference type="AlphaFoldDB" id="A0A350RZT7"/>
<sequence>MKVAVFSTKPYDEQFLAQANQASHQHELVFLEPRLNAATAALAKGFDAVCVFVNDQVDANVLEQLAAGGTRAVALRCAGFNNVDLKAAERLGIAVVRVPAYSPYAVAEHTVALILTLNRQIHRAYHRIRDGNFALDGLLGFDLRGRTVGVVGTGQIGVEVVRIMRGFGCRVLCYDLHANPEAQTLGAEYVSLDELFREADIVTLHCPLTPDTHHLIDAAAVAKMKKGVMLINTSRGAMVDTAAIIEGLKSGQVGYLGLDVYEEESDLFFEDLSNIVLKDDVFARLLTFPNVVITGHQAFFTRNALESIAHTTLSNLTDLETGGECANRVLAANGST</sequence>
<dbReference type="PANTHER" id="PTHR43026">
    <property type="entry name" value="2-HYDROXYACID DEHYDROGENASE HOMOLOG 1-RELATED"/>
    <property type="match status" value="1"/>
</dbReference>
<organism evidence="7 9">
    <name type="scientific">Marinobacter nauticus</name>
    <name type="common">Marinobacter hydrocarbonoclasticus</name>
    <name type="synonym">Marinobacter aquaeolei</name>
    <dbReference type="NCBI Taxonomy" id="2743"/>
    <lineage>
        <taxon>Bacteria</taxon>
        <taxon>Pseudomonadati</taxon>
        <taxon>Pseudomonadota</taxon>
        <taxon>Gammaproteobacteria</taxon>
        <taxon>Pseudomonadales</taxon>
        <taxon>Marinobacteraceae</taxon>
        <taxon>Marinobacter</taxon>
    </lineage>
</organism>
<reference evidence="8 10" key="2">
    <citation type="submission" date="2019-10" db="EMBL/GenBank/DDBJ databases">
        <title>Draft genome sequence of Marinobacter hydrocarbonoclasticus NCT7M from the microbiome of the marine copepod.</title>
        <authorList>
            <person name="Nuttall R."/>
            <person name="Sharma G."/>
            <person name="Moisander P."/>
        </authorList>
    </citation>
    <scope>NUCLEOTIDE SEQUENCE [LARGE SCALE GENOMIC DNA]</scope>
    <source>
        <strain evidence="8 10">NCT7M</strain>
    </source>
</reference>
<proteinExistence type="inferred from homology"/>
<dbReference type="FunFam" id="3.40.50.720:FF:000050">
    <property type="entry name" value="D-lactate dehydrogenase"/>
    <property type="match status" value="1"/>
</dbReference>
<dbReference type="GO" id="GO:0051287">
    <property type="term" value="F:NAD binding"/>
    <property type="evidence" value="ECO:0007669"/>
    <property type="project" value="InterPro"/>
</dbReference>
<dbReference type="EC" id="1.1.1.28" evidence="8"/>
<dbReference type="PROSITE" id="PS00065">
    <property type="entry name" value="D_2_HYDROXYACID_DH_1"/>
    <property type="match status" value="1"/>
</dbReference>
<dbReference type="InterPro" id="IPR058205">
    <property type="entry name" value="D-LDH-like"/>
</dbReference>